<dbReference type="AlphaFoldDB" id="A0A2N5E3A7"/>
<evidence type="ECO:0008006" key="3">
    <source>
        <dbReference type="Google" id="ProtNLM"/>
    </source>
</evidence>
<organism evidence="1 2">
    <name type="scientific">Chimaeribacter coloradensis</name>
    <dbReference type="NCBI Taxonomy" id="2060068"/>
    <lineage>
        <taxon>Bacteria</taxon>
        <taxon>Pseudomonadati</taxon>
        <taxon>Pseudomonadota</taxon>
        <taxon>Gammaproteobacteria</taxon>
        <taxon>Enterobacterales</taxon>
        <taxon>Yersiniaceae</taxon>
        <taxon>Chimaeribacter</taxon>
    </lineage>
</organism>
<dbReference type="SUPFAM" id="SSF52980">
    <property type="entry name" value="Restriction endonuclease-like"/>
    <property type="match status" value="1"/>
</dbReference>
<dbReference type="EMBL" id="PJZH01000009">
    <property type="protein sequence ID" value="PLR35177.1"/>
    <property type="molecule type" value="Genomic_DNA"/>
</dbReference>
<evidence type="ECO:0000313" key="2">
    <source>
        <dbReference type="Proteomes" id="UP000234503"/>
    </source>
</evidence>
<name>A0A2N5E3A7_9GAMM</name>
<dbReference type="OrthoDB" id="7013802at2"/>
<accession>A0A2N5E3A7</accession>
<proteinExistence type="predicted"/>
<dbReference type="Proteomes" id="UP000234503">
    <property type="component" value="Unassembled WGS sequence"/>
</dbReference>
<keyword evidence="2" id="KW-1185">Reference proteome</keyword>
<protein>
    <recommendedName>
        <fullName evidence="3">Restriction endonuclease type IV Mrr domain-containing protein</fullName>
    </recommendedName>
</protein>
<comment type="caution">
    <text evidence="1">The sequence shown here is derived from an EMBL/GenBank/DDBJ whole genome shotgun (WGS) entry which is preliminary data.</text>
</comment>
<dbReference type="RefSeq" id="WP_101824433.1">
    <property type="nucleotide sequence ID" value="NZ_PJZH01000009.1"/>
</dbReference>
<reference evidence="1 2" key="1">
    <citation type="submission" date="2017-12" db="EMBL/GenBank/DDBJ databases">
        <title>Characterization of six clinical isolates of Enterochimera gen. nov., a novel genus of the Yersiniaciae family and the three species Enterochimera arupensis sp. nov., Enterochimera coloradensis sp. nov, and Enterochimera californica sp. nov.</title>
        <authorList>
            <person name="Rossi A."/>
            <person name="Fisher M."/>
        </authorList>
    </citation>
    <scope>NUCLEOTIDE SEQUENCE [LARGE SCALE GENOMIC DNA]</scope>
    <source>
        <strain evidence="2">2016-Iso4</strain>
    </source>
</reference>
<gene>
    <name evidence="1" type="ORF">CYR32_10940</name>
</gene>
<dbReference type="InterPro" id="IPR011335">
    <property type="entry name" value="Restrct_endonuc-II-like"/>
</dbReference>
<evidence type="ECO:0000313" key="1">
    <source>
        <dbReference type="EMBL" id="PLR35177.1"/>
    </source>
</evidence>
<sequence>MNAHKIYMPPPSNWQDFQTLVGDVARLKYVPESVQEYGRQGQKQNGVDVIAESINGDIIGFQCKETKKGTITKEVVDCEIEKAKNFVPNLSVFFIVTTSPRDVHLQDYCNKLNKNGGLGFKVYMKFWDDMIDDINRSRSLLVSSYKYYLEEFGTREKEAHLYAIAQAFNRPAFTDDFLHERNISDFESALVDTKALLRTGYLYDRFGKNLVLQTIPSSAIGCIEYKAFIDEVDKNIEVIYQAVLKDKKLLQKNPRQFDERAGEYNIKRRRLMRKINEILNDNNIQKIDCHY</sequence>